<evidence type="ECO:0000256" key="5">
    <source>
        <dbReference type="ARBA" id="ARBA00022989"/>
    </source>
</evidence>
<dbReference type="GO" id="GO:0006874">
    <property type="term" value="P:intracellular calcium ion homeostasis"/>
    <property type="evidence" value="ECO:0007669"/>
    <property type="project" value="TreeGrafter"/>
</dbReference>
<proteinExistence type="inferred from homology"/>
<feature type="transmembrane region" description="Helical" evidence="8">
    <location>
        <begin position="379"/>
        <end position="401"/>
    </location>
</feature>
<gene>
    <name evidence="10" type="ORF">CYLTODRAFT_351232</name>
</gene>
<dbReference type="Pfam" id="PF01699">
    <property type="entry name" value="Na_Ca_ex"/>
    <property type="match status" value="2"/>
</dbReference>
<dbReference type="PANTHER" id="PTHR31503">
    <property type="entry name" value="VACUOLAR CALCIUM ION TRANSPORTER"/>
    <property type="match status" value="1"/>
</dbReference>
<evidence type="ECO:0000313" key="11">
    <source>
        <dbReference type="Proteomes" id="UP000054007"/>
    </source>
</evidence>
<comment type="similarity">
    <text evidence="2">Belongs to the Ca(2+):cation antiporter (CaCA) (TC 2.A.19) family.</text>
</comment>
<keyword evidence="6" id="KW-0406">Ion transport</keyword>
<evidence type="ECO:0000256" key="1">
    <source>
        <dbReference type="ARBA" id="ARBA00004127"/>
    </source>
</evidence>
<protein>
    <recommendedName>
        <fullName evidence="9">Sodium/calcium exchanger membrane region domain-containing protein</fullName>
    </recommendedName>
</protein>
<keyword evidence="3" id="KW-0813">Transport</keyword>
<evidence type="ECO:0000256" key="7">
    <source>
        <dbReference type="ARBA" id="ARBA00023136"/>
    </source>
</evidence>
<dbReference type="GO" id="GO:0012505">
    <property type="term" value="C:endomembrane system"/>
    <property type="evidence" value="ECO:0007669"/>
    <property type="project" value="UniProtKB-SubCell"/>
</dbReference>
<dbReference type="Proteomes" id="UP000054007">
    <property type="component" value="Unassembled WGS sequence"/>
</dbReference>
<dbReference type="PANTHER" id="PTHR31503:SF22">
    <property type="entry name" value="VACUOLAR CALCIUM ION TRANSPORTER"/>
    <property type="match status" value="1"/>
</dbReference>
<feature type="transmembrane region" description="Helical" evidence="8">
    <location>
        <begin position="352"/>
        <end position="373"/>
    </location>
</feature>
<feature type="transmembrane region" description="Helical" evidence="8">
    <location>
        <begin position="408"/>
        <end position="428"/>
    </location>
</feature>
<evidence type="ECO:0000256" key="2">
    <source>
        <dbReference type="ARBA" id="ARBA00008170"/>
    </source>
</evidence>
<feature type="domain" description="Sodium/calcium exchanger membrane region" evidence="9">
    <location>
        <begin position="273"/>
        <end position="424"/>
    </location>
</feature>
<dbReference type="GO" id="GO:0000329">
    <property type="term" value="C:fungal-type vacuole membrane"/>
    <property type="evidence" value="ECO:0007669"/>
    <property type="project" value="TreeGrafter"/>
</dbReference>
<dbReference type="InterPro" id="IPR044880">
    <property type="entry name" value="NCX_ion-bd_dom_sf"/>
</dbReference>
<name>A0A0D7BDD1_9AGAR</name>
<evidence type="ECO:0000259" key="9">
    <source>
        <dbReference type="Pfam" id="PF01699"/>
    </source>
</evidence>
<feature type="transmembrane region" description="Helical" evidence="8">
    <location>
        <begin position="106"/>
        <end position="125"/>
    </location>
</feature>
<dbReference type="OrthoDB" id="1699231at2759"/>
<comment type="subcellular location">
    <subcellularLocation>
        <location evidence="1">Endomembrane system</location>
        <topology evidence="1">Multi-pass membrane protein</topology>
    </subcellularLocation>
</comment>
<keyword evidence="11" id="KW-1185">Reference proteome</keyword>
<feature type="transmembrane region" description="Helical" evidence="8">
    <location>
        <begin position="217"/>
        <end position="239"/>
    </location>
</feature>
<evidence type="ECO:0000256" key="3">
    <source>
        <dbReference type="ARBA" id="ARBA00022448"/>
    </source>
</evidence>
<dbReference type="InterPro" id="IPR004713">
    <property type="entry name" value="CaH_exchang"/>
</dbReference>
<feature type="transmembrane region" description="Helical" evidence="8">
    <location>
        <begin position="307"/>
        <end position="331"/>
    </location>
</feature>
<dbReference type="EMBL" id="KN880501">
    <property type="protein sequence ID" value="KIY68513.1"/>
    <property type="molecule type" value="Genomic_DNA"/>
</dbReference>
<feature type="domain" description="Sodium/calcium exchanger membrane region" evidence="9">
    <location>
        <begin position="72"/>
        <end position="240"/>
    </location>
</feature>
<keyword evidence="5 8" id="KW-1133">Transmembrane helix</keyword>
<accession>A0A0D7BDD1</accession>
<evidence type="ECO:0000313" key="10">
    <source>
        <dbReference type="EMBL" id="KIY68513.1"/>
    </source>
</evidence>
<sequence>MRQNTVRMRDRWVRRGKPTVGVLASLKAIMTASALNWFLIFVPLSWTAHFIQIKREEQGEQSVHAQHMMMAIVFASSFLAIMPLVRLFEYVGQQMVYYVGKHFGRFLVITLSNAVEVTLGLLLLGQCQLKLLQSTLIGVVVLNLLLIPGTSFITGGARTDHQELQTHSEDMQHTLLTIGVLSLLLPAAFFSSMRTPTHQDTGDESVPLPVNEQSRQILLHISHGIAVLLIIVYIGFMYFSRKPPGTREERRKMQRDEEEKMNGEPEINQYVGVVALTILVVLMAFTAEWLLSTIHFLEEEGHVNKEFFGIMLLPLISFSADGFVALINYCRNTFRHLFGRPIPAVKIAEAQAIDMSIQFLLLWIPFIEVIAWITNRPLLLLFDIFEVSLIVSACFLVNYVTEDSKTNWAEGLAMVAFYFMIGILAWFYKGQASVENLLFCGSVADAVAGVGTGAHH</sequence>
<dbReference type="InterPro" id="IPR004837">
    <property type="entry name" value="NaCa_Exmemb"/>
</dbReference>
<feature type="transmembrane region" description="Helical" evidence="8">
    <location>
        <begin position="174"/>
        <end position="193"/>
    </location>
</feature>
<feature type="transmembrane region" description="Helical" evidence="8">
    <location>
        <begin position="131"/>
        <end position="153"/>
    </location>
</feature>
<feature type="transmembrane region" description="Helical" evidence="8">
    <location>
        <begin position="270"/>
        <end position="287"/>
    </location>
</feature>
<keyword evidence="4 8" id="KW-0812">Transmembrane</keyword>
<evidence type="ECO:0000256" key="6">
    <source>
        <dbReference type="ARBA" id="ARBA00023065"/>
    </source>
</evidence>
<reference evidence="10 11" key="1">
    <citation type="journal article" date="2015" name="Fungal Genet. Biol.">
        <title>Evolution of novel wood decay mechanisms in Agaricales revealed by the genome sequences of Fistulina hepatica and Cylindrobasidium torrendii.</title>
        <authorList>
            <person name="Floudas D."/>
            <person name="Held B.W."/>
            <person name="Riley R."/>
            <person name="Nagy L.G."/>
            <person name="Koehler G."/>
            <person name="Ransdell A.S."/>
            <person name="Younus H."/>
            <person name="Chow J."/>
            <person name="Chiniquy J."/>
            <person name="Lipzen A."/>
            <person name="Tritt A."/>
            <person name="Sun H."/>
            <person name="Haridas S."/>
            <person name="LaButti K."/>
            <person name="Ohm R.A."/>
            <person name="Kues U."/>
            <person name="Blanchette R.A."/>
            <person name="Grigoriev I.V."/>
            <person name="Minto R.E."/>
            <person name="Hibbett D.S."/>
        </authorList>
    </citation>
    <scope>NUCLEOTIDE SEQUENCE [LARGE SCALE GENOMIC DNA]</scope>
    <source>
        <strain evidence="10 11">FP15055 ss-10</strain>
    </source>
</reference>
<dbReference type="AlphaFoldDB" id="A0A0D7BDD1"/>
<evidence type="ECO:0000256" key="4">
    <source>
        <dbReference type="ARBA" id="ARBA00022692"/>
    </source>
</evidence>
<feature type="transmembrane region" description="Helical" evidence="8">
    <location>
        <begin position="20"/>
        <end position="46"/>
    </location>
</feature>
<evidence type="ECO:0000256" key="8">
    <source>
        <dbReference type="SAM" id="Phobius"/>
    </source>
</evidence>
<feature type="transmembrane region" description="Helical" evidence="8">
    <location>
        <begin position="66"/>
        <end position="85"/>
    </location>
</feature>
<dbReference type="GO" id="GO:0015369">
    <property type="term" value="F:calcium:proton antiporter activity"/>
    <property type="evidence" value="ECO:0007669"/>
    <property type="project" value="TreeGrafter"/>
</dbReference>
<dbReference type="STRING" id="1314674.A0A0D7BDD1"/>
<keyword evidence="7 8" id="KW-0472">Membrane</keyword>
<dbReference type="Gene3D" id="1.20.1420.30">
    <property type="entry name" value="NCX, central ion-binding region"/>
    <property type="match status" value="1"/>
</dbReference>
<organism evidence="10 11">
    <name type="scientific">Cylindrobasidium torrendii FP15055 ss-10</name>
    <dbReference type="NCBI Taxonomy" id="1314674"/>
    <lineage>
        <taxon>Eukaryota</taxon>
        <taxon>Fungi</taxon>
        <taxon>Dikarya</taxon>
        <taxon>Basidiomycota</taxon>
        <taxon>Agaricomycotina</taxon>
        <taxon>Agaricomycetes</taxon>
        <taxon>Agaricomycetidae</taxon>
        <taxon>Agaricales</taxon>
        <taxon>Marasmiineae</taxon>
        <taxon>Physalacriaceae</taxon>
        <taxon>Cylindrobasidium</taxon>
    </lineage>
</organism>